<dbReference type="InterPro" id="IPR003961">
    <property type="entry name" value="FN3_dom"/>
</dbReference>
<dbReference type="SMART" id="SM00060">
    <property type="entry name" value="FN3"/>
    <property type="match status" value="1"/>
</dbReference>
<name>A0A4Y1WUZ3_9BACT</name>
<dbReference type="AlphaFoldDB" id="A0A4Y1WUZ3"/>
<dbReference type="RefSeq" id="WP_141413160.1">
    <property type="nucleotide sequence ID" value="NZ_JAYAZT010000205.1"/>
</dbReference>
<evidence type="ECO:0000256" key="1">
    <source>
        <dbReference type="SAM" id="SignalP"/>
    </source>
</evidence>
<dbReference type="InterPro" id="IPR036116">
    <property type="entry name" value="FN3_sf"/>
</dbReference>
<dbReference type="SUPFAM" id="SSF49265">
    <property type="entry name" value="Fibronectin type III"/>
    <property type="match status" value="1"/>
</dbReference>
<sequence>MMKSHLILRLHRIILIAALFLAASCKEDDTSVQLKAPQTLTAIPSETSLLIEWGGVDEAAAYELEARSDDYAFSTRVEDTRYELTGLEAYTEYEVRIRALVVSGNYLDSEWSAWERFKTLDKTIADEFDGGSGTEEDPYLIARPSQLALLAQCVNEQTAGYFEPDVHYLLTADLDLSGYENWTPIGIGPQDGRYPYENPEKAFQGVFDGGGHTVNKLNVAYTGATTFTSVGLFGVNDGTIRNLHVAGTVSATTSCTDKSYVIAGGIVGFNIIAYEDAMNTRPGSGAIEHCSFTGSVSASCGNDPTGTADAGGICGMAESGNIDFCETTLDAAHTIRTEGGEISMTGGIAGSMNGGRISACTFTGTGVLEAAFNTVPEGYYVYAQAGGIVGSTAEASIESCTADFGGSLLVPKGGEATCNAGIVCGNSGSSITDCTAKFTGDASIESNGTISFGGAVGSLSGVGECAVSLVSTEMGGTVKIAQGDEYSDVHVGGVFGSASNATASACDALLSGDIEISSNVADGTTNVNVGGVCGKSGMLTAGCHAEWTESAHVKIASDRSNFGGVTGLTQAESNYAFLVGCYALCNGRVEIEPKNGTDYTANAGGIAGTFSGYSMIYPVVMEIPAYMDGCYALVETDFSLSGGTARGVAGASEAALLNGVFWGSTQDGVSETLPDSKAFASLDQSGFEAAIAEMNDAIAASMMAQLVQVGYTYDTSLGHPVLTGAR</sequence>
<dbReference type="PROSITE" id="PS51257">
    <property type="entry name" value="PROKAR_LIPOPROTEIN"/>
    <property type="match status" value="1"/>
</dbReference>
<feature type="signal peptide" evidence="1">
    <location>
        <begin position="1"/>
        <end position="22"/>
    </location>
</feature>
<dbReference type="Gene3D" id="2.60.40.10">
    <property type="entry name" value="Immunoglobulins"/>
    <property type="match status" value="1"/>
</dbReference>
<dbReference type="Pfam" id="PF00041">
    <property type="entry name" value="fn3"/>
    <property type="match status" value="1"/>
</dbReference>
<reference evidence="4" key="1">
    <citation type="submission" date="2019-06" db="EMBL/GenBank/DDBJ databases">
        <title>Alistipes onderdonkii subsp. vulgaris subsp. nov., Alistipes dispar sp. nov. and Alistipes communis sp. nov., isolated from human faeces, and creation of Alistipes onderdonkii subsp. onderdonkii subsp. nov.</title>
        <authorList>
            <person name="Sakamoto M."/>
            <person name="Ikeyama N."/>
            <person name="Ogata Y."/>
            <person name="Suda W."/>
            <person name="Iino T."/>
            <person name="Hattori M."/>
            <person name="Ohkuma M."/>
        </authorList>
    </citation>
    <scope>NUCLEOTIDE SEQUENCE [LARGE SCALE GENOMIC DNA]</scope>
    <source>
        <strain evidence="4">5CBH24</strain>
    </source>
</reference>
<protein>
    <recommendedName>
        <fullName evidence="2">Fibronectin type-III domain-containing protein</fullName>
    </recommendedName>
</protein>
<dbReference type="Proteomes" id="UP000318946">
    <property type="component" value="Chromosome"/>
</dbReference>
<dbReference type="InterPro" id="IPR013783">
    <property type="entry name" value="Ig-like_fold"/>
</dbReference>
<feature type="domain" description="Fibronectin type-III" evidence="2">
    <location>
        <begin position="36"/>
        <end position="122"/>
    </location>
</feature>
<keyword evidence="4" id="KW-1185">Reference proteome</keyword>
<dbReference type="OrthoDB" id="9776533at2"/>
<gene>
    <name evidence="3" type="ORF">A5CBH24_21340</name>
</gene>
<feature type="chain" id="PRO_5021401126" description="Fibronectin type-III domain-containing protein" evidence="1">
    <location>
        <begin position="23"/>
        <end position="726"/>
    </location>
</feature>
<proteinExistence type="predicted"/>
<organism evidence="3 4">
    <name type="scientific">Alistipes communis</name>
    <dbReference type="NCBI Taxonomy" id="2585118"/>
    <lineage>
        <taxon>Bacteria</taxon>
        <taxon>Pseudomonadati</taxon>
        <taxon>Bacteroidota</taxon>
        <taxon>Bacteroidia</taxon>
        <taxon>Bacteroidales</taxon>
        <taxon>Rikenellaceae</taxon>
        <taxon>Alistipes</taxon>
    </lineage>
</organism>
<dbReference type="PROSITE" id="PS50853">
    <property type="entry name" value="FN3"/>
    <property type="match status" value="1"/>
</dbReference>
<dbReference type="CDD" id="cd00063">
    <property type="entry name" value="FN3"/>
    <property type="match status" value="1"/>
</dbReference>
<dbReference type="EMBL" id="AP019735">
    <property type="protein sequence ID" value="BBL04821.1"/>
    <property type="molecule type" value="Genomic_DNA"/>
</dbReference>
<dbReference type="KEGG" id="acou:A5CBH24_21340"/>
<evidence type="ECO:0000313" key="3">
    <source>
        <dbReference type="EMBL" id="BBL04821.1"/>
    </source>
</evidence>
<evidence type="ECO:0000259" key="2">
    <source>
        <dbReference type="PROSITE" id="PS50853"/>
    </source>
</evidence>
<evidence type="ECO:0000313" key="4">
    <source>
        <dbReference type="Proteomes" id="UP000318946"/>
    </source>
</evidence>
<dbReference type="Gene3D" id="2.160.20.110">
    <property type="match status" value="1"/>
</dbReference>
<keyword evidence="1" id="KW-0732">Signal</keyword>
<accession>A0A4Y1WUZ3</accession>